<dbReference type="InterPro" id="IPR030895">
    <property type="entry name" value="T5SS_PEPC_rpt"/>
</dbReference>
<accession>A0A1Y5PUQ8</accession>
<evidence type="ECO:0000313" key="4">
    <source>
        <dbReference type="EMBL" id="SBV33728.1"/>
    </source>
</evidence>
<feature type="signal peptide" evidence="2">
    <location>
        <begin position="1"/>
        <end position="40"/>
    </location>
</feature>
<dbReference type="RefSeq" id="WP_295319939.1">
    <property type="nucleotide sequence ID" value="NZ_LT598653.1"/>
</dbReference>
<dbReference type="InterPro" id="IPR051551">
    <property type="entry name" value="Autotransporter_adhesion"/>
</dbReference>
<dbReference type="CDD" id="cd01344">
    <property type="entry name" value="PL2_Passenger_AT"/>
    <property type="match status" value="1"/>
</dbReference>
<dbReference type="InterPro" id="IPR013425">
    <property type="entry name" value="Autotrns_rpt"/>
</dbReference>
<dbReference type="SUPFAM" id="SSF51126">
    <property type="entry name" value="Pectin lyase-like"/>
    <property type="match status" value="14"/>
</dbReference>
<evidence type="ECO:0000256" key="1">
    <source>
        <dbReference type="ARBA" id="ARBA00022729"/>
    </source>
</evidence>
<dbReference type="PROSITE" id="PS51208">
    <property type="entry name" value="AUTOTRANSPORTER"/>
    <property type="match status" value="1"/>
</dbReference>
<dbReference type="InterPro" id="IPR012332">
    <property type="entry name" value="Autotransporter_pectin_lyase_C"/>
</dbReference>
<dbReference type="KEGG" id="sphu:SPPYR_2608"/>
<sequence>MADNSMTRRNDRSARARSRRLLCGASLAAVLACAPLSAQAEDRYWDANGTGVGSGGTGTWNLGNLNWSPNGDGVSGPFVEPWVNGDLDDAIFGGTAGTVTVGVPVTVGNITFSSAGYVLSGGTITLGGADSTITAAAGNSQIDSILAGANGLVKAGNGGLILNGVNSFTGDINIAAGSIYAASDAALGAAGNNIFTAGGISTRLSIGGAGTARTVTIGDGGNLILEGSGAGSALITGNGSVSVAASGVTMSNDASTYTGRTVFSGCNGVCSVRFTSIGDLNEASSLGAPVTVEDGTIVFNQSSQYSDSVIYLGNGDSSNRNWDINGGGAQIRNQGTGTLEITGNVDISVGGSFNAETADIHLLGVLSGGAYGFNALAGRTIELGDANSFTGQATLAGDIRLGKLADIGSESSLGAGTTIALGNGTLGYTGAGDASNREWLINGAANIIRNDGTGALDLSGALAFNAANPNPDTLTLGGSFAGENNFSGTISGAGNLIGDGVGTWVLGGNNNFVGTITANAGTLKAGSASAFGAATRFIVNGGTLDLGGYDLVAPSLTGTGGTVALGSANLTVDTATDDIFSGIITGTGGLTKAGKGFLTLRGANSYTGATTVNGGLLVLDFLGGPAANIISSASTLNMAGGRLTVFGDAGESNIQTFNGLNILAGNNRIGAQASATGSVTINFGAINRSGGLIDFALPVTGNFTTSNTSLGGWATVNGTDYAKVVGGNIVAFTDADYTDQDDASLWADGQYISDSDGDAESFFETVANDVQLAGLQFTTFDPTTTVTIDPAATLGIDGTIIVATSVGGNSQTITGGSLTGGSGGSTLGVQQNSSGTFTIESTIVDNGGATSFAKAGSGTVRLTGANSYSGGTTLSGGRLEVTSIADGGVNSSIGASSADAANLVLESGTLAYIGGADAVSNRGLTLVDGGAERTIEIATGRTVEFSGLVTSPDEAGFTKAGAGMLTLANAANDYVGVTTVAGGTLSVNTLADGGVASGIGAASNASENLVLTTGGQLRYTGGTVATDRGFTLAGGNGRIDVAQAGTTLTISGVATGGGYFLKDGAGTLVLSGTNTMTADTVVTAGTLRAGSERAFGFGGRYMTVNTGATLDLGGHDIYVAAIIGNGLVDLGGQTLTTAGGPGVFTGRITGTGGFTRGGGSYTQTISGCNNDYTGVTTISSGLAIDCIANGGQASAIGASSSASSNLVFAGGTLAYTGASASTDRGFALTGNGAINVVETDTVLEFSGIVTGGGQLAKTGAGTLLLSGTNSSTGTLRIINGTVRAGSGTALGTGPIRLDDTAGVLLDLGGYDNDVRYLIGGGTLGGDISLGGATLAISTGGSASAIYGGAISGSGGLVMNGGSYQELSGCASSYSGTTVINAGTLAVACLEDGGANSSIGASSSAAENLVINGGRLRYVGTGGSTNRQFTLGASTASRLESWGTGAIEFTHAGPLTFASANTAQTLTLGGINTGDNILAAQITNNGTGVTRLTKTDAGTWILTNPDSNYTGVTTISGGVLGVDKLADGGLASSIGASSAAASNLIIGNGSTLRYTGAGDTTNRLFTLSLGVTFIESSGTGAIVFTDTGPVTLANNNQARTIALGGTNTGDNTLAGSIGNAGTGVTTLAKNDSGTWVLTGNHSYTGSTNVNGGTLFIGGGGTTGSITSALVNNFGTLGFNRSDLLSFDGQIVGTGSVRQAGTGTTVLTGTNLYTGGTAIENGTLQLGDGGASGSIVGDVANDGAFVFNRSDLVTFGGLISGSGAVEQVGSGTTVLTGVNSYAGGTSILGGTLQVSADANLGAAAGGLTFSGGTLRTTASFASARDASLTGAGTILTDAGTIFSLGGVISGAGGLTKTGAGILTLSGDNSYAGATNVNAGTLRVNGDQSAATGLVTVASGATLAGSGTIGGSVNVLNGGILAPGNSPGTLNIDGDLALAGGSVLNFEFGEAGVAGGALNDLVNVGGDLTLDGTINVTSASGGYFGGGIYRVFNYAGALTDNGLELGSMPVGSDVTVQTSVAGQVNLINSDGLSLSFWDGGTGPKFNDLVDGGDGNWHLGGADNNWTGADGAINAAYADGTFAVFAGAPGTVAVDNSDGAVTATGMQFAADAYRITGDDLTLIGPQAVIRVGDGTGAGYTATIDANLTGAAQLVKTDAGKLVLNGFNTYSGGTAINGGTLEIASDLNLGDAAGGLSFNGGTLAITATMTTNRDITMEGAGLIANVAGATVTLGGDITGAGSLSIVTPTSVTLTGDATHSGGTTVGGAGSLVIGNGGTTGSIAGDIVNNAALIFNRSDALTYAGAVSGTGALTKQGAGVLTLTGDSSYTGATTISAGTMQLQAGGEIVGTSGLNVNGGGRMIVDGAGSRIVTGAGTSSIGTSSNNTGTLIVRNGGTAAFGQLNAGTGLNAQGFITVTGAGSLLTHSGAGSFGQFGTANIAIADGGRMESNGTSTLVGGQPASGVATVMVTGAGSEWAVANALNARLGTITVADGGVITAGSSTIGFNGLIGPRTPSADLIVTGAGSRFETTGDLAITNADTNSDRGSITIADGGLVRVGGGTLAMGPGDATLNIGGASAVPDTAGILDAANISFAAAANRVNFNHVDTDYVFGTAMSGAGSISHNGTGITILTADNAYTGATSINNGTLLVNGDQSAATGATIVAVGGTLGGRGTIGGNVFVSGRVGPGDLGAAPGTLTINGNLVLGFGSNLDYSFGQANVVGGAFNDLIEVGGNLTIEGTLNVAETPGGSFDPGVYRVINYGGTLTDNGLSVDPAYFLQTSVANQVNLVNTTGLTMRFWDGAAGGKNDGVITGGDGLWQNSGGNDNWTEYDGSANAPFTDDAFAVFSGLGGTVSVDGSLGAITASGMQFASDGYLISGDDVALVAPESIIRVGDGTAAGAAHTATIATNLTGVGDFLKTDLGTLVLTGASGIVGDVYVRDGELRLADGGTLTSANGFVGPDAGNAGVVTVTGSDGGGNASTWTVGDLTVGYGGTGTLNITDGGHVVSTGGVIGLDSGGVGEVLVTGPGSSWENSGRISVGLFGSGTLRIEDGATVSSNDGVVGGSGQGDIIVSGPGSAWTNAAQLNIGSFGAGTMRIEDGASVTSNQGYIGANADGSVTVTGAGSNWLVTDFNMTVGNVGAGALTIEDGGRVRAEGGFALGVAGGSNGTVILLGTPGNRGTLETGQIGAGLGTVAFTMDGGVLRATQDAADFFTGFGARDITLGANGGFIDTDGHDIGISPSFAGAGGLTKEGAGILTLTGASSYAGATLVNAGTLLVSGDQSAATGLTTVFSGATLGGNGIIGGNVDVRDGAILAPGESAGALTINGNLSLAGGSILAYEFGQANVVGGALNDLVEVGGDLTLDGTIDVSTAAGGTFGPGIYRVFNYGGALTDNGLDLGTIPGGTTGILVQTAVAGQVNLVNTQGLTLSFWDGLAGPKNNDLLDGGDGVWRVGGGANNWTDANGAINADYAQDSFAVFAGTAGTVTIDNSGGDVLASGMQFASDGYVLTGDALTLTGAQATIQVGDSSTAGADYTATIGADLTGTAMLVKTDAGTLVLTGTNSYSGGTTISDGTLQIGDRGFTGSLVGDIVNDGVLIVDRLDPYTLDGRISGSGSLVSNAPVLTLTGTNSYAGGTTVNDGTIAISSDANLGDADGTLALRGGVLRADAGFVSDRTILLGGTNSNGIDVQGSDVTLSGVIADGAGNLAGNFLDKRGSGTLTLTGTNSYSNRTTIVGGTLALAGAGTIGAGNLIVGAGTVFDISQTDAGARIIQLGGAASGTIALGSKTLTLGLSNSFTDWAGAITDGGIGGGTGGSVVIAAANGAVRYFGATSYTGGTTVAAGSFELVGDGALYSGGAVTVNGGALFNIAGITAAGTTIGDLSGAGSALLGGKALTFGTANDTVFAGPITGSGGALVKQGTGTVTLGGANGYTGTTDVLAGTLLVNGDQSAATGLTSVASGATLGGFGTIGGDVTIADGATLAPGAGGPGALTINGDLALASGATLDFEFGQANNPGGPLNDVVNVGGNLTLDGTLDVTVPAGGAFDIGLYRITNYAGSLTDNGLALGTLPAGADVEVQTSIAGEVNLVNTGSATLNFWDGAAGPKFDNAVNGGDGVWQASVGNDNWADVTGAVNAGYDDGAFAIFSGTAGSVTIDNSLGAVSASGMQFAADGYAIAGGALTLDGAQAVIRVGDGTAPGAAYVATIEAELIGATELVKTDAGTLVLSGANSYAGGTSINGGTLQVGGDANLGAAAGGLRLGGGTLQTTASFTSSRGVELLGTGGFRTDAATTLTLAGALSGTGSFTKSGAGTLVLGGGGTFGGATVAAGTLFVNGTYAATTGSTNVLAGATLGGTGTIGGDVALGNGAILAPGAGAPGTLTIGGNLSLSATSQLDFEFGEANVAGGALNDLVNVGGDLVLDGVLNVGVPAGGAFDVGVYRMFNYGGALTDNGVTLGTMPAGSNAQVQTSIAGQVNLVNAEGLALNFWDGAAGPKNNGAINGGDGVWQNGLGNDNWTGEDGAVNAAYADGAFAIFGGTGGTVTVDDSLGTVAVTGMQFAADGYEIGGDGITLDDATATVRVGDGSTAGAGFTATINSVLSGAAQLVKSDAGTLVLGGTNSYTGGTLIAGGTLRIASDANLGAAGGDVTLDGGALEISADVASARDIIVASEGTIATAADTLFTYDGLFSGGGVLTKAGAGILLVTADNSGFAGSTAVTAGTLTVQGSLGGAVDVAASGRLDGTGRVGSIANAGIVAPGRDAIGSLTVTGDYTGRGGTLEIEAALGGDASQADRLIVGGATSGSTRVTVVNRGGLGAQTIEGIKIIDVAGASNGSFTLDGDYLFDGEQAVIAGAYGYRLYKNGIATPQDGDWYLRSALLDGPNEPQGPLYQPGVPLYENYGQVLQSLNNLPTLQERVGNRQWASAADGASTGIWGRMESTRARPQARVSTADTDANIDSWKLQVGADRTLSASGNGMLVAGITGHYGESNASVRSIFGDGGIEAKAYGAGATLTWYHRDGFYADAQAQFTWFDGRLRSSVLGTLVDGNDGTGKAFSLELGKRAVVGNGLTVTPQIQMSYQDAGFDSFTDPSGARVASSKGDSLKSRWGISLDHQKTWQTDGTTRRSHLYGLVNLSYEWLDGTVADVSGTAIRNASDRLRGEIALGGSLSLNDRVTIYTQVSGSSPFRDFGDDYSIKGTAGVRVAF</sequence>
<dbReference type="PANTHER" id="PTHR35037:SF3">
    <property type="entry name" value="C-TERMINAL REGION OF AIDA-LIKE PROTEIN"/>
    <property type="match status" value="1"/>
</dbReference>
<feature type="chain" id="PRO_5013277759" evidence="2">
    <location>
        <begin position="41"/>
        <end position="5199"/>
    </location>
</feature>
<reference evidence="4" key="1">
    <citation type="submission" date="2016-03" db="EMBL/GenBank/DDBJ databases">
        <authorList>
            <person name="Ploux O."/>
        </authorList>
    </citation>
    <scope>NUCLEOTIDE SEQUENCE</scope>
    <source>
        <strain evidence="4">UC10</strain>
    </source>
</reference>
<evidence type="ECO:0000256" key="2">
    <source>
        <dbReference type="SAM" id="SignalP"/>
    </source>
</evidence>
<dbReference type="NCBIfam" id="TIGR04393">
    <property type="entry name" value="rpt_T5SS_PEPC"/>
    <property type="match status" value="5"/>
</dbReference>
<gene>
    <name evidence="4" type="ORF">SPPYR_2608</name>
</gene>
<dbReference type="Pfam" id="PF12951">
    <property type="entry name" value="PATR"/>
    <property type="match status" value="28"/>
</dbReference>
<organism evidence="4">
    <name type="scientific">uncultured Sphingopyxis sp</name>
    <dbReference type="NCBI Taxonomy" id="310581"/>
    <lineage>
        <taxon>Bacteria</taxon>
        <taxon>Pseudomonadati</taxon>
        <taxon>Pseudomonadota</taxon>
        <taxon>Alphaproteobacteria</taxon>
        <taxon>Sphingomonadales</taxon>
        <taxon>Sphingomonadaceae</taxon>
        <taxon>Sphingopyxis</taxon>
        <taxon>environmental samples</taxon>
    </lineage>
</organism>
<keyword evidence="1 2" id="KW-0732">Signal</keyword>
<dbReference type="SMART" id="SM00869">
    <property type="entry name" value="Autotransporter"/>
    <property type="match status" value="1"/>
</dbReference>
<protein>
    <submittedName>
        <fullName evidence="4">Outer membrane autotransporter barrel domain protein</fullName>
    </submittedName>
</protein>
<dbReference type="Gene3D" id="2.160.20.20">
    <property type="match status" value="5"/>
</dbReference>
<dbReference type="Pfam" id="PF18883">
    <property type="entry name" value="AC_1"/>
    <property type="match status" value="1"/>
</dbReference>
<dbReference type="InterPro" id="IPR043990">
    <property type="entry name" value="AC_1"/>
</dbReference>
<feature type="domain" description="Autotransporter" evidence="3">
    <location>
        <begin position="4920"/>
        <end position="5199"/>
    </location>
</feature>
<dbReference type="InterPro" id="IPR005546">
    <property type="entry name" value="Autotransporte_beta"/>
</dbReference>
<dbReference type="PANTHER" id="PTHR35037">
    <property type="entry name" value="C-TERMINAL REGION OF AIDA-LIKE PROTEIN"/>
    <property type="match status" value="1"/>
</dbReference>
<dbReference type="NCBIfam" id="TIGR02601">
    <property type="entry name" value="autotrns_rpt"/>
    <property type="match status" value="22"/>
</dbReference>
<evidence type="ECO:0000259" key="3">
    <source>
        <dbReference type="PROSITE" id="PS51208"/>
    </source>
</evidence>
<dbReference type="SUPFAM" id="SSF103515">
    <property type="entry name" value="Autotransporter"/>
    <property type="match status" value="1"/>
</dbReference>
<dbReference type="InterPro" id="IPR036709">
    <property type="entry name" value="Autotransporte_beta_dom_sf"/>
</dbReference>
<proteinExistence type="predicted"/>
<dbReference type="InterPro" id="IPR011050">
    <property type="entry name" value="Pectin_lyase_fold/virulence"/>
</dbReference>
<dbReference type="EMBL" id="LT598653">
    <property type="protein sequence ID" value="SBV33728.1"/>
    <property type="molecule type" value="Genomic_DNA"/>
</dbReference>
<name>A0A1Y5PUQ8_9SPHN</name>